<comment type="caution">
    <text evidence="6">The sequence shown here is derived from an EMBL/GenBank/DDBJ whole genome shotgun (WGS) entry which is preliminary data.</text>
</comment>
<feature type="domain" description="DUF1553" evidence="4">
    <location>
        <begin position="729"/>
        <end position="986"/>
    </location>
</feature>
<dbReference type="SUPFAM" id="SSF46626">
    <property type="entry name" value="Cytochrome c"/>
    <property type="match status" value="1"/>
</dbReference>
<gene>
    <name evidence="6" type="ORF">C5Y96_25450</name>
</gene>
<evidence type="ECO:0008006" key="8">
    <source>
        <dbReference type="Google" id="ProtNLM"/>
    </source>
</evidence>
<feature type="domain" description="DUF1549" evidence="3">
    <location>
        <begin position="166"/>
        <end position="371"/>
    </location>
</feature>
<evidence type="ECO:0000313" key="6">
    <source>
        <dbReference type="EMBL" id="PQO25252.1"/>
    </source>
</evidence>
<evidence type="ECO:0000256" key="2">
    <source>
        <dbReference type="SAM" id="SignalP"/>
    </source>
</evidence>
<dbReference type="OrthoDB" id="127107at2"/>
<sequence length="1042" mass="116694">MFILRYFGRNVIKSLGLLPLLVLPGVCQAEEKVDFRTQVQPILSDRCFHCHGPDAKNQESEFRLDSQDNLLKDLGGYAGVVPGDLKASELHLRIHSDDESSQMPPSGSNRTLSEEEKRILDLWIQQGAEYQRHWAFEIPQRPEVPLDAVKSASWTEETKSRWSTNPIDVFIAKRLLDEKLAPSPEADPATRLRRASLTLTGLLPPAELQEKFLADPSDTAYLEAIDELLGSMAYAEHQSLRWLDAARYADTDGYQNDNERTNWPWRDWVIQAMHQNMPFDQFTIEQLAGDMLPDTTDSQRLATAFNRNHRQNAEAGALSEEFFVENVIDRVETTSTVWLGLTMGCARCHDHKYDPLSQREFYQFYGYFNNIGERGTGRGIDANPTMKTSSPLIEVSPATIAKRDKAQKEMEVAKAGVPERMQRWLDEYQGPSEEDSIVWTPATLKEANLQGDGDLVIEGDATVRYSGGNKSTEIVYSITVQPQQKSLTALQLTALPDDAFAKPRQLAPSVNGNFVLTSVNVLQNGKPIALQSATASFEQDSFPVKNILDGKASTGWAVFGTDVKPEPVTAVIRFAEPVEIQGEETLVIELKFGSQYANHAIGKARIAFSDHADAGKVADDGLTADAKAALAKSADKRKPKDLEAIRKYYETIDQQLAKAELQLKKAEQQYRQEAGPEVSVMIMSERQGKEEPIYLLNRGQYNEPVKEEPLTRAVPAQLFSEDSPIQPGNRLELAQWMVSHENPLTARVIVNRMWQDHFGVGLVKTVDDFGLQGEAPSHPDLLDWLAVEFIESGWDVKAMHRLIVTSSVYRQSSIHRPELRQRDPENRLMARGPRYRADGYSIRDVALQASGLLNSKAGGPSVKPYQPAGLWSTVASSAGIRYKQDTGEGLYRKSMYTYWKRAVNPPRQTIFDAGSREVCTVRATRTNTPLQALVLMNDVTFIESARQLAKVAMQAEAKDDRDRLAVMYRQAIARPADKETLDILAENLQFFHQYFSQSPDEAKKLLTVGESTTDNSLDPIQHAALTSVAHLILNLDEFVTIE</sequence>
<evidence type="ECO:0000256" key="1">
    <source>
        <dbReference type="SAM" id="Coils"/>
    </source>
</evidence>
<feature type="signal peptide" evidence="2">
    <location>
        <begin position="1"/>
        <end position="29"/>
    </location>
</feature>
<evidence type="ECO:0000259" key="5">
    <source>
        <dbReference type="Pfam" id="PF07635"/>
    </source>
</evidence>
<dbReference type="AlphaFoldDB" id="A0A2S8EZB9"/>
<dbReference type="RefSeq" id="WP_105359286.1">
    <property type="nucleotide sequence ID" value="NZ_PUIA01000085.1"/>
</dbReference>
<feature type="coiled-coil region" evidence="1">
    <location>
        <begin position="642"/>
        <end position="669"/>
    </location>
</feature>
<keyword evidence="2" id="KW-0732">Signal</keyword>
<accession>A0A2S8EZB9</accession>
<dbReference type="Pfam" id="PF07587">
    <property type="entry name" value="PSD1"/>
    <property type="match status" value="1"/>
</dbReference>
<evidence type="ECO:0000259" key="3">
    <source>
        <dbReference type="Pfam" id="PF07583"/>
    </source>
</evidence>
<evidence type="ECO:0000259" key="4">
    <source>
        <dbReference type="Pfam" id="PF07587"/>
    </source>
</evidence>
<dbReference type="InterPro" id="IPR011444">
    <property type="entry name" value="DUF1549"/>
</dbReference>
<dbReference type="InterPro" id="IPR022655">
    <property type="entry name" value="DUF1553"/>
</dbReference>
<proteinExistence type="predicted"/>
<protein>
    <recommendedName>
        <fullName evidence="8">Chromosome segregation protein</fullName>
    </recommendedName>
</protein>
<reference evidence="6 7" key="1">
    <citation type="submission" date="2018-02" db="EMBL/GenBank/DDBJ databases">
        <title>Comparative genomes isolates from brazilian mangrove.</title>
        <authorList>
            <person name="Araujo J.E."/>
            <person name="Taketani R.G."/>
            <person name="Silva M.C.P."/>
            <person name="Loureco M.V."/>
            <person name="Andreote F.D."/>
        </authorList>
    </citation>
    <scope>NUCLEOTIDE SEQUENCE [LARGE SCALE GENOMIC DNA]</scope>
    <source>
        <strain evidence="6 7">HEX-2 MGV</strain>
    </source>
</reference>
<dbReference type="PANTHER" id="PTHR35889:SF3">
    <property type="entry name" value="F-BOX DOMAIN-CONTAINING PROTEIN"/>
    <property type="match status" value="1"/>
</dbReference>
<dbReference type="GO" id="GO:0009055">
    <property type="term" value="F:electron transfer activity"/>
    <property type="evidence" value="ECO:0007669"/>
    <property type="project" value="InterPro"/>
</dbReference>
<evidence type="ECO:0000313" key="7">
    <source>
        <dbReference type="Proteomes" id="UP000240009"/>
    </source>
</evidence>
<name>A0A2S8EZB9_9BACT</name>
<dbReference type="GO" id="GO:0020037">
    <property type="term" value="F:heme binding"/>
    <property type="evidence" value="ECO:0007669"/>
    <property type="project" value="InterPro"/>
</dbReference>
<dbReference type="Pfam" id="PF07635">
    <property type="entry name" value="PSCyt1"/>
    <property type="match status" value="1"/>
</dbReference>
<feature type="domain" description="Cytochrome C Planctomycete-type" evidence="5">
    <location>
        <begin position="47"/>
        <end position="107"/>
    </location>
</feature>
<dbReference type="EMBL" id="PUIA01000085">
    <property type="protein sequence ID" value="PQO25252.1"/>
    <property type="molecule type" value="Genomic_DNA"/>
</dbReference>
<dbReference type="Proteomes" id="UP000240009">
    <property type="component" value="Unassembled WGS sequence"/>
</dbReference>
<dbReference type="PANTHER" id="PTHR35889">
    <property type="entry name" value="CYCLOINULO-OLIGOSACCHARIDE FRUCTANOTRANSFERASE-RELATED"/>
    <property type="match status" value="1"/>
</dbReference>
<dbReference type="InterPro" id="IPR036909">
    <property type="entry name" value="Cyt_c-like_dom_sf"/>
</dbReference>
<dbReference type="InterPro" id="IPR011429">
    <property type="entry name" value="Cyt_c_Planctomycete-type"/>
</dbReference>
<dbReference type="Pfam" id="PF07583">
    <property type="entry name" value="PSCyt2"/>
    <property type="match status" value="1"/>
</dbReference>
<organism evidence="6 7">
    <name type="scientific">Blastopirellula marina</name>
    <dbReference type="NCBI Taxonomy" id="124"/>
    <lineage>
        <taxon>Bacteria</taxon>
        <taxon>Pseudomonadati</taxon>
        <taxon>Planctomycetota</taxon>
        <taxon>Planctomycetia</taxon>
        <taxon>Pirellulales</taxon>
        <taxon>Pirellulaceae</taxon>
        <taxon>Blastopirellula</taxon>
    </lineage>
</organism>
<keyword evidence="1" id="KW-0175">Coiled coil</keyword>
<feature type="chain" id="PRO_5015642681" description="Chromosome segregation protein" evidence="2">
    <location>
        <begin position="30"/>
        <end position="1042"/>
    </location>
</feature>